<sequence length="83" mass="9544">MKQSPVIVTGRSVGPQERGLILNTILKRRLCISEETCLKLVESHLKENYPSDDAFNSFNIKTLSTCKQQYPYKHNKSVYIRDA</sequence>
<name>A0AAV8XEF1_9CUCU</name>
<accession>A0AAV8XEF1</accession>
<protein>
    <submittedName>
        <fullName evidence="1">Uncharacterized protein</fullName>
    </submittedName>
</protein>
<comment type="caution">
    <text evidence="1">The sequence shown here is derived from an EMBL/GenBank/DDBJ whole genome shotgun (WGS) entry which is preliminary data.</text>
</comment>
<keyword evidence="2" id="KW-1185">Reference proteome</keyword>
<gene>
    <name evidence="1" type="ORF">NQ318_008519</name>
</gene>
<proteinExistence type="predicted"/>
<dbReference type="AlphaFoldDB" id="A0AAV8XEF1"/>
<reference evidence="1" key="1">
    <citation type="journal article" date="2023" name="Insect Mol. Biol.">
        <title>Genome sequencing provides insights into the evolution of gene families encoding plant cell wall-degrading enzymes in longhorned beetles.</title>
        <authorList>
            <person name="Shin N.R."/>
            <person name="Okamura Y."/>
            <person name="Kirsch R."/>
            <person name="Pauchet Y."/>
        </authorList>
    </citation>
    <scope>NUCLEOTIDE SEQUENCE</scope>
    <source>
        <strain evidence="1">AMC_N1</strain>
    </source>
</reference>
<organism evidence="1 2">
    <name type="scientific">Aromia moschata</name>
    <dbReference type="NCBI Taxonomy" id="1265417"/>
    <lineage>
        <taxon>Eukaryota</taxon>
        <taxon>Metazoa</taxon>
        <taxon>Ecdysozoa</taxon>
        <taxon>Arthropoda</taxon>
        <taxon>Hexapoda</taxon>
        <taxon>Insecta</taxon>
        <taxon>Pterygota</taxon>
        <taxon>Neoptera</taxon>
        <taxon>Endopterygota</taxon>
        <taxon>Coleoptera</taxon>
        <taxon>Polyphaga</taxon>
        <taxon>Cucujiformia</taxon>
        <taxon>Chrysomeloidea</taxon>
        <taxon>Cerambycidae</taxon>
        <taxon>Cerambycinae</taxon>
        <taxon>Callichromatini</taxon>
        <taxon>Aromia</taxon>
    </lineage>
</organism>
<evidence type="ECO:0000313" key="1">
    <source>
        <dbReference type="EMBL" id="KAJ8936407.1"/>
    </source>
</evidence>
<dbReference type="EMBL" id="JAPWTK010000745">
    <property type="protein sequence ID" value="KAJ8936407.1"/>
    <property type="molecule type" value="Genomic_DNA"/>
</dbReference>
<dbReference type="Proteomes" id="UP001162162">
    <property type="component" value="Unassembled WGS sequence"/>
</dbReference>
<evidence type="ECO:0000313" key="2">
    <source>
        <dbReference type="Proteomes" id="UP001162162"/>
    </source>
</evidence>